<dbReference type="Gene3D" id="1.10.10.580">
    <property type="entry name" value="Structural maintenance of chromosome 1. Chain E"/>
    <property type="match status" value="1"/>
</dbReference>
<dbReference type="GO" id="GO:0005634">
    <property type="term" value="C:nucleus"/>
    <property type="evidence" value="ECO:0007669"/>
    <property type="project" value="UniProtKB-SubCell"/>
</dbReference>
<accession>A0AAW1X3R2</accession>
<evidence type="ECO:0000259" key="6">
    <source>
        <dbReference type="Pfam" id="PF04825"/>
    </source>
</evidence>
<dbReference type="CDD" id="cd21793">
    <property type="entry name" value="Rad21_Rec8_M_AtSYN1-like"/>
    <property type="match status" value="1"/>
</dbReference>
<reference evidence="7 8" key="1">
    <citation type="journal article" date="2023" name="G3 (Bethesda)">
        <title>A chromosome-length genome assembly and annotation of blackberry (Rubus argutus, cv. 'Hillquist').</title>
        <authorList>
            <person name="Bruna T."/>
            <person name="Aryal R."/>
            <person name="Dudchenko O."/>
            <person name="Sargent D.J."/>
            <person name="Mead D."/>
            <person name="Buti M."/>
            <person name="Cavallini A."/>
            <person name="Hytonen T."/>
            <person name="Andres J."/>
            <person name="Pham M."/>
            <person name="Weisz D."/>
            <person name="Mascagni F."/>
            <person name="Usai G."/>
            <person name="Natali L."/>
            <person name="Bassil N."/>
            <person name="Fernandez G.E."/>
            <person name="Lomsadze A."/>
            <person name="Armour M."/>
            <person name="Olukolu B."/>
            <person name="Poorten T."/>
            <person name="Britton C."/>
            <person name="Davik J."/>
            <person name="Ashrafi H."/>
            <person name="Aiden E.L."/>
            <person name="Borodovsky M."/>
            <person name="Worthington M."/>
        </authorList>
    </citation>
    <scope>NUCLEOTIDE SEQUENCE [LARGE SCALE GENOMIC DNA]</scope>
    <source>
        <strain evidence="7">PI 553951</strain>
    </source>
</reference>
<evidence type="ECO:0000256" key="3">
    <source>
        <dbReference type="ARBA" id="ARBA00023242"/>
    </source>
</evidence>
<dbReference type="InterPro" id="IPR039781">
    <property type="entry name" value="Rad21/Rec8-like"/>
</dbReference>
<dbReference type="PANTHER" id="PTHR12585">
    <property type="entry name" value="SCC1 / RAD21 FAMILY MEMBER"/>
    <property type="match status" value="1"/>
</dbReference>
<feature type="region of interest" description="Disordered" evidence="4">
    <location>
        <begin position="260"/>
        <end position="280"/>
    </location>
</feature>
<protein>
    <recommendedName>
        <fullName evidence="9">Sister chromatid cohesion 1 protein 1</fullName>
    </recommendedName>
</protein>
<feature type="domain" description="Rad21/Rec8-like protein N-terminal" evidence="6">
    <location>
        <begin position="1"/>
        <end position="106"/>
    </location>
</feature>
<evidence type="ECO:0000256" key="1">
    <source>
        <dbReference type="ARBA" id="ARBA00004123"/>
    </source>
</evidence>
<dbReference type="AlphaFoldDB" id="A0AAW1X3R2"/>
<dbReference type="GO" id="GO:0003682">
    <property type="term" value="F:chromatin binding"/>
    <property type="evidence" value="ECO:0007669"/>
    <property type="project" value="TreeGrafter"/>
</dbReference>
<keyword evidence="3" id="KW-0539">Nucleus</keyword>
<comment type="subcellular location">
    <subcellularLocation>
        <location evidence="1">Nucleus</location>
    </subcellularLocation>
</comment>
<comment type="caution">
    <text evidence="7">The sequence shown here is derived from an EMBL/GenBank/DDBJ whole genome shotgun (WGS) entry which is preliminary data.</text>
</comment>
<proteinExistence type="inferred from homology"/>
<feature type="domain" description="Rad21/Rec8-like protein C-terminal eukaryotic" evidence="5">
    <location>
        <begin position="566"/>
        <end position="618"/>
    </location>
</feature>
<comment type="similarity">
    <text evidence="2">Belongs to the rad21 family.</text>
</comment>
<sequence length="618" mass="69843">MFYSHSLLARKAPLGEIWMAATMHAKLNRRKLNRINIIKICEEILNPAAPMALRLSSILMGGVVIVYERKVKLLYDDVNCLLVELNQAWKVKPNTDSTVLPKRRAQAKKEAITLPEPEDTDLGGDIDIEQSLDFSHHATLFQQQTGYFLMQLDSVDVGEPLNENAGEGDHHQNFHQADPEDITLPERYDPSDSYGDLFNRHYERFEIEGDDLDFTAGERTQIRAPSPNYIIPSPPRQDQRQEVQQPHHVFDEMVQMQEVQENAQQRQGPLRGRRRKRRASVMDYDQTIHPAHVYQSWLQDTSDIVSRRRRNPKPKNIMSTVKIGKLMEQPASVLMGCLFKPGSGETYYPPPLLELWKEKPTRDSPSALTSPPLPPEPSSWSPPERQTYQDSVRYPVEEFHSGGGSQSFATPTEQIRINLDNNDVPPELMDELRANLNGMRGADTKMATPGNSGDERRSIPSTSSGKGVNKNSSEVNSGRSNRKRRYSSLHSNDGLEPVTEDNGCHHPDPNFSVSRLSGIGPTLEQELLMETGPTQTPEPIIDQQLEKMTDDIRKELKSYFEAPGGPEVESLDRLTAGMNRKGAALLFYQTCVLATRDFVKVEQKAPYEDILITRGPNM</sequence>
<feature type="region of interest" description="Disordered" evidence="4">
    <location>
        <begin position="438"/>
        <end position="514"/>
    </location>
</feature>
<feature type="compositionally biased region" description="Polar residues" evidence="4">
    <location>
        <begin position="459"/>
        <end position="479"/>
    </location>
</feature>
<evidence type="ECO:0000313" key="8">
    <source>
        <dbReference type="Proteomes" id="UP001457282"/>
    </source>
</evidence>
<dbReference type="InterPro" id="IPR023093">
    <property type="entry name" value="ScpA-like_C"/>
</dbReference>
<feature type="region of interest" description="Disordered" evidence="4">
    <location>
        <begin position="225"/>
        <end position="244"/>
    </location>
</feature>
<dbReference type="EMBL" id="JBEDUW010000005">
    <property type="protein sequence ID" value="KAK9930270.1"/>
    <property type="molecule type" value="Genomic_DNA"/>
</dbReference>
<organism evidence="7 8">
    <name type="scientific">Rubus argutus</name>
    <name type="common">Southern blackberry</name>
    <dbReference type="NCBI Taxonomy" id="59490"/>
    <lineage>
        <taxon>Eukaryota</taxon>
        <taxon>Viridiplantae</taxon>
        <taxon>Streptophyta</taxon>
        <taxon>Embryophyta</taxon>
        <taxon>Tracheophyta</taxon>
        <taxon>Spermatophyta</taxon>
        <taxon>Magnoliopsida</taxon>
        <taxon>eudicotyledons</taxon>
        <taxon>Gunneridae</taxon>
        <taxon>Pentapetalae</taxon>
        <taxon>rosids</taxon>
        <taxon>fabids</taxon>
        <taxon>Rosales</taxon>
        <taxon>Rosaceae</taxon>
        <taxon>Rosoideae</taxon>
        <taxon>Rosoideae incertae sedis</taxon>
        <taxon>Rubus</taxon>
    </lineage>
</organism>
<dbReference type="PANTHER" id="PTHR12585:SF64">
    <property type="entry name" value="SISTER CHROMATID COHESION 1 PROTEIN 1"/>
    <property type="match status" value="1"/>
</dbReference>
<dbReference type="GO" id="GO:0008278">
    <property type="term" value="C:cohesin complex"/>
    <property type="evidence" value="ECO:0007669"/>
    <property type="project" value="InterPro"/>
</dbReference>
<dbReference type="Pfam" id="PF04824">
    <property type="entry name" value="Rad21_Rec8"/>
    <property type="match status" value="1"/>
</dbReference>
<name>A0AAW1X3R2_RUBAR</name>
<dbReference type="InterPro" id="IPR036390">
    <property type="entry name" value="WH_DNA-bd_sf"/>
</dbReference>
<feature type="region of interest" description="Disordered" evidence="4">
    <location>
        <begin position="361"/>
        <end position="387"/>
    </location>
</feature>
<dbReference type="GO" id="GO:0051754">
    <property type="term" value="P:meiotic sister chromatid cohesion, centromeric"/>
    <property type="evidence" value="ECO:0007669"/>
    <property type="project" value="TreeGrafter"/>
</dbReference>
<evidence type="ECO:0000256" key="4">
    <source>
        <dbReference type="SAM" id="MobiDB-lite"/>
    </source>
</evidence>
<keyword evidence="8" id="KW-1185">Reference proteome</keyword>
<dbReference type="Pfam" id="PF04825">
    <property type="entry name" value="Rad21_Rec8_N"/>
    <property type="match status" value="1"/>
</dbReference>
<evidence type="ECO:0000259" key="5">
    <source>
        <dbReference type="Pfam" id="PF04824"/>
    </source>
</evidence>
<dbReference type="InterPro" id="IPR006909">
    <property type="entry name" value="Rad21/Rec8_C_eu"/>
</dbReference>
<evidence type="ECO:0000256" key="2">
    <source>
        <dbReference type="ARBA" id="ARBA00009870"/>
    </source>
</evidence>
<dbReference type="SUPFAM" id="SSF46785">
    <property type="entry name" value="Winged helix' DNA-binding domain"/>
    <property type="match status" value="1"/>
</dbReference>
<gene>
    <name evidence="7" type="ORF">M0R45_027312</name>
</gene>
<evidence type="ECO:0000313" key="7">
    <source>
        <dbReference type="EMBL" id="KAK9930270.1"/>
    </source>
</evidence>
<evidence type="ECO:0008006" key="9">
    <source>
        <dbReference type="Google" id="ProtNLM"/>
    </source>
</evidence>
<dbReference type="Proteomes" id="UP001457282">
    <property type="component" value="Unassembled WGS sequence"/>
</dbReference>
<dbReference type="InterPro" id="IPR006910">
    <property type="entry name" value="Rad21_Rec8_N"/>
</dbReference>